<dbReference type="EMBL" id="SRHY01000033">
    <property type="protein sequence ID" value="TFJ91979.1"/>
    <property type="molecule type" value="Genomic_DNA"/>
</dbReference>
<dbReference type="Proteomes" id="UP000298484">
    <property type="component" value="Unassembled WGS sequence"/>
</dbReference>
<dbReference type="AlphaFoldDB" id="A0A4Y9A857"/>
<evidence type="ECO:0000256" key="1">
    <source>
        <dbReference type="ARBA" id="ARBA00004141"/>
    </source>
</evidence>
<evidence type="ECO:0000313" key="7">
    <source>
        <dbReference type="Proteomes" id="UP000298484"/>
    </source>
</evidence>
<feature type="transmembrane region" description="Helical" evidence="5">
    <location>
        <begin position="45"/>
        <end position="63"/>
    </location>
</feature>
<evidence type="ECO:0000256" key="4">
    <source>
        <dbReference type="ARBA" id="ARBA00023136"/>
    </source>
</evidence>
<evidence type="ECO:0000256" key="2">
    <source>
        <dbReference type="ARBA" id="ARBA00022692"/>
    </source>
</evidence>
<organism evidence="6 7">
    <name type="scientific">Lentibacillus salicampi</name>
    <dbReference type="NCBI Taxonomy" id="175306"/>
    <lineage>
        <taxon>Bacteria</taxon>
        <taxon>Bacillati</taxon>
        <taxon>Bacillota</taxon>
        <taxon>Bacilli</taxon>
        <taxon>Bacillales</taxon>
        <taxon>Bacillaceae</taxon>
        <taxon>Lentibacillus</taxon>
    </lineage>
</organism>
<proteinExistence type="predicted"/>
<accession>A0A4Y9A857</accession>
<keyword evidence="3 5" id="KW-1133">Transmembrane helix</keyword>
<comment type="caution">
    <text evidence="6">The sequence shown here is derived from an EMBL/GenBank/DDBJ whole genome shotgun (WGS) entry which is preliminary data.</text>
</comment>
<reference evidence="6 7" key="1">
    <citation type="submission" date="2019-03" db="EMBL/GenBank/DDBJ databases">
        <title>Genome sequence of Lentibacillus salicampi ATCC BAA-719.</title>
        <authorList>
            <person name="Maclea K.S."/>
            <person name="Simoes Junior M."/>
        </authorList>
    </citation>
    <scope>NUCLEOTIDE SEQUENCE [LARGE SCALE GENOMIC DNA]</scope>
    <source>
        <strain evidence="6 7">ATCC BAA-719</strain>
    </source>
</reference>
<keyword evidence="7" id="KW-1185">Reference proteome</keyword>
<dbReference type="RefSeq" id="WP_135110943.1">
    <property type="nucleotide sequence ID" value="NZ_SRHY01000033.1"/>
</dbReference>
<comment type="subcellular location">
    <subcellularLocation>
        <location evidence="1">Membrane</location>
        <topology evidence="1">Multi-pass membrane protein</topology>
    </subcellularLocation>
</comment>
<dbReference type="InterPro" id="IPR032808">
    <property type="entry name" value="DoxX"/>
</dbReference>
<feature type="transmembrane region" description="Helical" evidence="5">
    <location>
        <begin position="70"/>
        <end position="89"/>
    </location>
</feature>
<keyword evidence="4 5" id="KW-0472">Membrane</keyword>
<keyword evidence="2 5" id="KW-0812">Transmembrane</keyword>
<dbReference type="Pfam" id="PF07681">
    <property type="entry name" value="DoxX"/>
    <property type="match status" value="1"/>
</dbReference>
<gene>
    <name evidence="6" type="ORF">E4U82_14865</name>
</gene>
<evidence type="ECO:0000313" key="6">
    <source>
        <dbReference type="EMBL" id="TFJ91979.1"/>
    </source>
</evidence>
<dbReference type="OrthoDB" id="2969770at2"/>
<protein>
    <submittedName>
        <fullName evidence="6">DoxX family protein</fullName>
    </submittedName>
</protein>
<evidence type="ECO:0000256" key="5">
    <source>
        <dbReference type="SAM" id="Phobius"/>
    </source>
</evidence>
<evidence type="ECO:0000256" key="3">
    <source>
        <dbReference type="ARBA" id="ARBA00022989"/>
    </source>
</evidence>
<dbReference type="GO" id="GO:0016020">
    <property type="term" value="C:membrane"/>
    <property type="evidence" value="ECO:0007669"/>
    <property type="project" value="UniProtKB-SubCell"/>
</dbReference>
<name>A0A4Y9A857_9BACI</name>
<sequence length="124" mass="13960">MRMMNMSKWICYAVGYVFLTSGILKLVSSDFQTIFMDLGLPSPSMMLFLVAITEIACSGLILAQLYVKQAAAPLILIILGAIYLTKLPIFMNQGFLQFAFDARLDIVMLILLILLWQHRPGKQL</sequence>